<protein>
    <submittedName>
        <fullName evidence="1">Uncharacterized protein</fullName>
    </submittedName>
</protein>
<proteinExistence type="predicted"/>
<dbReference type="AlphaFoldDB" id="A0A080M1K6"/>
<dbReference type="Proteomes" id="UP000020077">
    <property type="component" value="Unassembled WGS sequence"/>
</dbReference>
<evidence type="ECO:0000313" key="2">
    <source>
        <dbReference type="Proteomes" id="UP000020077"/>
    </source>
</evidence>
<accession>A0A080M1K6</accession>
<gene>
    <name evidence="1" type="ORF">AW09_000540</name>
</gene>
<comment type="caution">
    <text evidence="1">The sequence shown here is derived from an EMBL/GenBank/DDBJ whole genome shotgun (WGS) entry which is preliminary data.</text>
</comment>
<evidence type="ECO:0000313" key="1">
    <source>
        <dbReference type="EMBL" id="KFB74180.1"/>
    </source>
</evidence>
<organism evidence="1 2">
    <name type="scientific">Candidatus Accumulibacter phosphatis</name>
    <dbReference type="NCBI Taxonomy" id="327160"/>
    <lineage>
        <taxon>Bacteria</taxon>
        <taxon>Pseudomonadati</taxon>
        <taxon>Pseudomonadota</taxon>
        <taxon>Betaproteobacteria</taxon>
        <taxon>Candidatus Accumulibacter</taxon>
    </lineage>
</organism>
<dbReference type="EMBL" id="JDVG02000085">
    <property type="protein sequence ID" value="KFB74180.1"/>
    <property type="molecule type" value="Genomic_DNA"/>
</dbReference>
<name>A0A080M1K6_9PROT</name>
<sequence>MEGLAIAAEDRQRLVFGRGGEGEKAHVRLMAPLGHGEEQALQLNFAFLFCHLLRLAAQIRAAEYALEFRRRLARLRAVRLVDDHRVLARGQMALAAFAALLAQPGQLPGHERKLLQRGDDDRHAGFQRLGELARILVDLLHHALAVVELVNGVLQLTVQHHPVGDDHHAVEQPLVAFVVQAGQAVRQPGNRIALAAAGRMLDQIVMSHTFAGSGCHHLAHRLQLVIAREDQAFLANLPAVVGRLLLHIEMQKAGEQVEQAVALQDLFPHVRRLVVARIKVGRVAGSALHAPVEGQEVSG</sequence>
<reference evidence="1 2" key="1">
    <citation type="submission" date="2014-02" db="EMBL/GenBank/DDBJ databases">
        <title>Expanding our view of genomic diversity in Candidatus Accumulibacter clades.</title>
        <authorList>
            <person name="Skennerton C.T."/>
            <person name="Barr J.J."/>
            <person name="Slater F.R."/>
            <person name="Bond P.L."/>
            <person name="Tyson G.W."/>
        </authorList>
    </citation>
    <scope>NUCLEOTIDE SEQUENCE [LARGE SCALE GENOMIC DNA]</scope>
    <source>
        <strain evidence="2">BA-91</strain>
    </source>
</reference>